<evidence type="ECO:0000313" key="3">
    <source>
        <dbReference type="Proteomes" id="UP000004915"/>
    </source>
</evidence>
<proteinExistence type="predicted"/>
<feature type="region of interest" description="Disordered" evidence="1">
    <location>
        <begin position="140"/>
        <end position="166"/>
    </location>
</feature>
<feature type="compositionally biased region" description="Basic and acidic residues" evidence="1">
    <location>
        <begin position="141"/>
        <end position="166"/>
    </location>
</feature>
<comment type="caution">
    <text evidence="2">The sequence shown here is derived from an EMBL/GenBank/DDBJ whole genome shotgun (WGS) entry which is preliminary data.</text>
</comment>
<dbReference type="EMBL" id="AGVE01000014">
    <property type="protein sequence ID" value="EHI14571.1"/>
    <property type="molecule type" value="Genomic_DNA"/>
</dbReference>
<protein>
    <submittedName>
        <fullName evidence="2">Uncharacterized protein</fullName>
    </submittedName>
</protein>
<evidence type="ECO:0000313" key="2">
    <source>
        <dbReference type="EMBL" id="EHI14571.1"/>
    </source>
</evidence>
<name>G7CBR7_MYCT3</name>
<keyword evidence="3" id="KW-1185">Reference proteome</keyword>
<dbReference type="Proteomes" id="UP000004915">
    <property type="component" value="Unassembled WGS sequence"/>
</dbReference>
<gene>
    <name evidence="2" type="ORF">KEK_02055</name>
</gene>
<feature type="compositionally biased region" description="Low complexity" evidence="1">
    <location>
        <begin position="63"/>
        <end position="116"/>
    </location>
</feature>
<accession>G7CBR7</accession>
<dbReference type="RefSeq" id="WP_003923836.1">
    <property type="nucleotide sequence ID" value="NZ_AGVE01000014.1"/>
</dbReference>
<feature type="compositionally biased region" description="Low complexity" evidence="1">
    <location>
        <begin position="34"/>
        <end position="48"/>
    </location>
</feature>
<reference evidence="2 3" key="1">
    <citation type="submission" date="2011-11" db="EMBL/GenBank/DDBJ databases">
        <authorList>
            <consortium name="Tuberculosis Structural Genomics Consortium"/>
            <person name="Ioerger T.R."/>
        </authorList>
    </citation>
    <scope>NUCLEOTIDE SEQUENCE [LARGE SCALE GENOMIC DNA]</scope>
    <source>
        <strain evidence="3">ATCC 19527 / DSM 44167 / CIP 105390 / JCM 6362 / NCTC 10409 / 316</strain>
    </source>
</reference>
<evidence type="ECO:0000256" key="1">
    <source>
        <dbReference type="SAM" id="MobiDB-lite"/>
    </source>
</evidence>
<dbReference type="AlphaFoldDB" id="G7CBR7"/>
<organism evidence="2 3">
    <name type="scientific">Mycolicibacterium thermoresistibile (strain ATCC 19527 / DSM 44167 / CIP 105390 / JCM 6362 / NCTC 10409 / 316)</name>
    <name type="common">Mycobacterium thermoresistibile</name>
    <dbReference type="NCBI Taxonomy" id="1078020"/>
    <lineage>
        <taxon>Bacteria</taxon>
        <taxon>Bacillati</taxon>
        <taxon>Actinomycetota</taxon>
        <taxon>Actinomycetes</taxon>
        <taxon>Mycobacteriales</taxon>
        <taxon>Mycobacteriaceae</taxon>
        <taxon>Mycolicibacterium</taxon>
    </lineage>
</organism>
<sequence length="166" mass="15516">MAEAAPVAGDAAAAGCRGCPAATRRGGGRGGAPRPGSRTRTGSRARPAAEPEPEAAPAPVPEPASAAAGEAAADAPEAAAIEHAAAPGAPGPAAEAASSAASAASAAAPGFGSLAGLPGTLPAGIPIPTDLVCVGTAWSAERGETKPELAQADRADASARDESAGD</sequence>
<feature type="region of interest" description="Disordered" evidence="1">
    <location>
        <begin position="1"/>
        <end position="128"/>
    </location>
</feature>
<feature type="compositionally biased region" description="Low complexity" evidence="1">
    <location>
        <begin position="1"/>
        <end position="24"/>
    </location>
</feature>